<reference evidence="6" key="1">
    <citation type="submission" date="2021-05" db="EMBL/GenBank/DDBJ databases">
        <title>Direct Submission.</title>
        <authorList>
            <person name="Li K."/>
            <person name="Gao J."/>
        </authorList>
    </citation>
    <scope>NUCLEOTIDE SEQUENCE [LARGE SCALE GENOMIC DNA]</scope>
    <source>
        <strain evidence="6">HDS12</strain>
    </source>
</reference>
<dbReference type="Proteomes" id="UP000678016">
    <property type="component" value="Chromosome"/>
</dbReference>
<accession>A0ABX8CBG7</accession>
<dbReference type="Pfam" id="PF05121">
    <property type="entry name" value="GvpK"/>
    <property type="match status" value="1"/>
</dbReference>
<comment type="subcellular location">
    <subcellularLocation>
        <location evidence="2">Gas vesicle</location>
    </subcellularLocation>
</comment>
<feature type="region of interest" description="Disordered" evidence="4">
    <location>
        <begin position="1"/>
        <end position="69"/>
    </location>
</feature>
<name>A0ABX8CBG7_9ACTN</name>
<organism evidence="5 6">
    <name type="scientific">Nocardiopsis akebiae</name>
    <dbReference type="NCBI Taxonomy" id="2831968"/>
    <lineage>
        <taxon>Bacteria</taxon>
        <taxon>Bacillati</taxon>
        <taxon>Actinomycetota</taxon>
        <taxon>Actinomycetes</taxon>
        <taxon>Streptosporangiales</taxon>
        <taxon>Nocardiopsidaceae</taxon>
        <taxon>Nocardiopsis</taxon>
    </lineage>
</organism>
<dbReference type="PANTHER" id="PTHR40137">
    <property type="entry name" value="PROTEIN GVPK 1"/>
    <property type="match status" value="1"/>
</dbReference>
<evidence type="ECO:0000313" key="5">
    <source>
        <dbReference type="EMBL" id="QUX31756.1"/>
    </source>
</evidence>
<evidence type="ECO:0000256" key="2">
    <source>
        <dbReference type="ARBA" id="ARBA00035108"/>
    </source>
</evidence>
<proteinExistence type="inferred from homology"/>
<dbReference type="InterPro" id="IPR007805">
    <property type="entry name" value="GvpK"/>
</dbReference>
<sequence>MNGNPLRAARGPEGPAPVRVADADTVPGGGNDILGRLQDALDGTADPDRSRQGAPDSETQGLRHRIETEPDTVERDLIKLVLTVVELVRQLMERQALRRVDRGDLTEDQEERIGMTLMLLEERMTELRERYGLSAADLNLDLGPLGSLLPRNGE</sequence>
<gene>
    <name evidence="5" type="ORF">KGD83_13850</name>
</gene>
<keyword evidence="1" id="KW-0304">Gas vesicle</keyword>
<evidence type="ECO:0000313" key="6">
    <source>
        <dbReference type="Proteomes" id="UP000678016"/>
    </source>
</evidence>
<evidence type="ECO:0000256" key="3">
    <source>
        <dbReference type="ARBA" id="ARBA00035659"/>
    </source>
</evidence>
<comment type="similarity">
    <text evidence="3">Belongs to the gas vesicle GvpK family.</text>
</comment>
<evidence type="ECO:0000256" key="1">
    <source>
        <dbReference type="ARBA" id="ARBA00022987"/>
    </source>
</evidence>
<dbReference type="EMBL" id="CP074132">
    <property type="protein sequence ID" value="QUX31756.1"/>
    <property type="molecule type" value="Genomic_DNA"/>
</dbReference>
<keyword evidence="6" id="KW-1185">Reference proteome</keyword>
<dbReference type="PANTHER" id="PTHR40137:SF2">
    <property type="entry name" value="PROTEIN GVPK 1"/>
    <property type="match status" value="1"/>
</dbReference>
<evidence type="ECO:0000256" key="4">
    <source>
        <dbReference type="SAM" id="MobiDB-lite"/>
    </source>
</evidence>
<protein>
    <submittedName>
        <fullName evidence="5">Gas vesicle protein K</fullName>
    </submittedName>
</protein>